<keyword evidence="1 2" id="KW-0808">Transferase</keyword>
<sequence>MEYPLTGIKVLDLSRVLAGPYAGRMLAELGAEVVKVEPPEGDMTRNWGKSIGGITGYYNHCNLGKRGICVDMLADGAVDLIKDLVKEADILIENFRPGVMQRLGISYEILAAVNAKLIMLSISGFGQRGPESRRPAFASVIHAEAGLVSRKSVRTGDPHSDYPVSIGDTNASLHGLTAVLSALYLRLRTGEGQHIDISMVDATVATDDQLQYDLDDSHDTGPLPNDVWMTGLGPIILATDFRFFWRCLVDELGISDPTTKEMEFEHRIFLRREVTAKFMLSLNTLDQINEVLDRFNIPWGHVREASNLTGQPTLRERQTFVEVDDRAGGKRTVTQSPYRFSNAVSGIRGPAPHKGEHNDKILDEWLAADSKKINELKETGVLLSEDNNI</sequence>
<dbReference type="InterPro" id="IPR023606">
    <property type="entry name" value="CoA-Trfase_III_dom_1_sf"/>
</dbReference>
<dbReference type="PANTHER" id="PTHR48207:SF3">
    <property type="entry name" value="SUCCINATE--HYDROXYMETHYLGLUTARATE COA-TRANSFERASE"/>
    <property type="match status" value="1"/>
</dbReference>
<dbReference type="GO" id="GO:0008410">
    <property type="term" value="F:CoA-transferase activity"/>
    <property type="evidence" value="ECO:0007669"/>
    <property type="project" value="TreeGrafter"/>
</dbReference>
<protein>
    <submittedName>
        <fullName evidence="2">CoA transferase</fullName>
    </submittedName>
</protein>
<dbReference type="SUPFAM" id="SSF89796">
    <property type="entry name" value="CoA-transferase family III (CaiB/BaiF)"/>
    <property type="match status" value="1"/>
</dbReference>
<evidence type="ECO:0000313" key="2">
    <source>
        <dbReference type="EMBL" id="RZO77813.1"/>
    </source>
</evidence>
<dbReference type="Gene3D" id="3.40.50.10540">
    <property type="entry name" value="Crotonobetainyl-coa:carnitine coa-transferase, domain 1"/>
    <property type="match status" value="2"/>
</dbReference>
<dbReference type="InterPro" id="IPR050483">
    <property type="entry name" value="CoA-transferase_III_domain"/>
</dbReference>
<name>A0A520S5Q2_9GAMM</name>
<dbReference type="InterPro" id="IPR003673">
    <property type="entry name" value="CoA-Trfase_fam_III"/>
</dbReference>
<dbReference type="Pfam" id="PF02515">
    <property type="entry name" value="CoA_transf_3"/>
    <property type="match status" value="1"/>
</dbReference>
<evidence type="ECO:0000256" key="1">
    <source>
        <dbReference type="ARBA" id="ARBA00022679"/>
    </source>
</evidence>
<organism evidence="2 3">
    <name type="scientific">OM182 bacterium</name>
    <dbReference type="NCBI Taxonomy" id="2510334"/>
    <lineage>
        <taxon>Bacteria</taxon>
        <taxon>Pseudomonadati</taxon>
        <taxon>Pseudomonadota</taxon>
        <taxon>Gammaproteobacteria</taxon>
        <taxon>OMG group</taxon>
        <taxon>OM182 clade</taxon>
    </lineage>
</organism>
<dbReference type="AlphaFoldDB" id="A0A520S5Q2"/>
<comment type="caution">
    <text evidence="2">The sequence shown here is derived from an EMBL/GenBank/DDBJ whole genome shotgun (WGS) entry which is preliminary data.</text>
</comment>
<accession>A0A520S5Q2</accession>
<reference evidence="2 3" key="1">
    <citation type="submission" date="2019-02" db="EMBL/GenBank/DDBJ databases">
        <title>Prokaryotic population dynamics and viral predation in marine succession experiment using metagenomics: the confinement effect.</title>
        <authorList>
            <person name="Haro-Moreno J.M."/>
            <person name="Rodriguez-Valera F."/>
            <person name="Lopez-Perez M."/>
        </authorList>
    </citation>
    <scope>NUCLEOTIDE SEQUENCE [LARGE SCALE GENOMIC DNA]</scope>
    <source>
        <strain evidence="2">MED-G157</strain>
    </source>
</reference>
<dbReference type="EMBL" id="SHAG01000001">
    <property type="protein sequence ID" value="RZO77813.1"/>
    <property type="molecule type" value="Genomic_DNA"/>
</dbReference>
<evidence type="ECO:0000313" key="3">
    <source>
        <dbReference type="Proteomes" id="UP000316199"/>
    </source>
</evidence>
<dbReference type="Proteomes" id="UP000316199">
    <property type="component" value="Unassembled WGS sequence"/>
</dbReference>
<gene>
    <name evidence="2" type="ORF">EVA68_00890</name>
</gene>
<dbReference type="PANTHER" id="PTHR48207">
    <property type="entry name" value="SUCCINATE--HYDROXYMETHYLGLUTARATE COA-TRANSFERASE"/>
    <property type="match status" value="1"/>
</dbReference>
<proteinExistence type="predicted"/>